<dbReference type="InterPro" id="IPR017900">
    <property type="entry name" value="4Fe4S_Fe_S_CS"/>
</dbReference>
<dbReference type="GO" id="GO:0046872">
    <property type="term" value="F:metal ion binding"/>
    <property type="evidence" value="ECO:0007669"/>
    <property type="project" value="UniProtKB-KW"/>
</dbReference>
<dbReference type="GO" id="GO:0016491">
    <property type="term" value="F:oxidoreductase activity"/>
    <property type="evidence" value="ECO:0007669"/>
    <property type="project" value="UniProtKB-ARBA"/>
</dbReference>
<gene>
    <name evidence="7" type="ORF">BCT23_14955</name>
</gene>
<evidence type="ECO:0000256" key="1">
    <source>
        <dbReference type="ARBA" id="ARBA00022485"/>
    </source>
</evidence>
<sequence>MNTALQNPKQRIPQQHTNFEQCLKCTVCTVYCPVAKANPLYPGPKQCGPDGERLRLKDATYYDDALKLCTNCKRCETACPSGVNIGDIIAVARKNHEKAPVSPKRLRDYVLSHTDLFGSISAPLAPVVNTLTSVKPVKKLMHHMVGIDEHKSLPKYSRTSFRKWFAAQTESQKQFDEQVCFFHGCYVNYNNPQQGKDLVNVMNSMGVGVQLLKKESCCGVPLIANGYFKKAEKNAQSNVKAMRDLPSPMPVISTSSTCAFTLKQEYPHVLDVDNSAVADQIFYVTRYLLKRVMEGKKLNLKSTPLRVLYHTPCHLERSGNVIFTLELLKLIPDLDLVVLDSQCCGSAGTYGFKSENYETSMKIGQSLFEQVSAQEADFIVSDCETCKWQLDENTQLETLHPITLLARALAD</sequence>
<dbReference type="GO" id="GO:0009331">
    <property type="term" value="C:glycerol-3-phosphate dehydrogenase (FAD) complex"/>
    <property type="evidence" value="ECO:0007669"/>
    <property type="project" value="InterPro"/>
</dbReference>
<dbReference type="GO" id="GO:0009061">
    <property type="term" value="P:anaerobic respiration"/>
    <property type="evidence" value="ECO:0007669"/>
    <property type="project" value="InterPro"/>
</dbReference>
<organism evidence="7 8">
    <name type="scientific">Enterovibrio norvegicus</name>
    <dbReference type="NCBI Taxonomy" id="188144"/>
    <lineage>
        <taxon>Bacteria</taxon>
        <taxon>Pseudomonadati</taxon>
        <taxon>Pseudomonadota</taxon>
        <taxon>Gammaproteobacteria</taxon>
        <taxon>Vibrionales</taxon>
        <taxon>Vibrionaceae</taxon>
        <taxon>Enterovibrio</taxon>
    </lineage>
</organism>
<dbReference type="SUPFAM" id="SSF46548">
    <property type="entry name" value="alpha-helical ferredoxin"/>
    <property type="match status" value="1"/>
</dbReference>
<comment type="caution">
    <text evidence="7">The sequence shown here is derived from an EMBL/GenBank/DDBJ whole genome shotgun (WGS) entry which is preliminary data.</text>
</comment>
<dbReference type="NCBIfam" id="NF008369">
    <property type="entry name" value="PRK11168.1"/>
    <property type="match status" value="1"/>
</dbReference>
<dbReference type="EMBL" id="MDAL01000018">
    <property type="protein sequence ID" value="PMN92287.1"/>
    <property type="molecule type" value="Genomic_DNA"/>
</dbReference>
<dbReference type="InterPro" id="IPR017753">
    <property type="entry name" value="G3P_DH_GlpC_su"/>
</dbReference>
<evidence type="ECO:0000256" key="4">
    <source>
        <dbReference type="ARBA" id="ARBA00023004"/>
    </source>
</evidence>
<dbReference type="NCBIfam" id="TIGR03379">
    <property type="entry name" value="glycerol3P_GlpC"/>
    <property type="match status" value="1"/>
</dbReference>
<keyword evidence="1" id="KW-0004">4Fe-4S</keyword>
<evidence type="ECO:0000256" key="2">
    <source>
        <dbReference type="ARBA" id="ARBA00022723"/>
    </source>
</evidence>
<evidence type="ECO:0000313" key="7">
    <source>
        <dbReference type="EMBL" id="PMN92287.1"/>
    </source>
</evidence>
<evidence type="ECO:0000256" key="3">
    <source>
        <dbReference type="ARBA" id="ARBA00022737"/>
    </source>
</evidence>
<dbReference type="PANTHER" id="PTHR32479">
    <property type="entry name" value="GLYCOLATE OXIDASE IRON-SULFUR SUBUNIT"/>
    <property type="match status" value="1"/>
</dbReference>
<dbReference type="PROSITE" id="PS51379">
    <property type="entry name" value="4FE4S_FER_2"/>
    <property type="match status" value="2"/>
</dbReference>
<feature type="domain" description="4Fe-4S ferredoxin-type" evidence="6">
    <location>
        <begin position="13"/>
        <end position="43"/>
    </location>
</feature>
<dbReference type="Pfam" id="PF02754">
    <property type="entry name" value="CCG"/>
    <property type="match status" value="2"/>
</dbReference>
<dbReference type="Proteomes" id="UP000235387">
    <property type="component" value="Unassembled WGS sequence"/>
</dbReference>
<keyword evidence="2" id="KW-0479">Metal-binding</keyword>
<dbReference type="GO" id="GO:0016020">
    <property type="term" value="C:membrane"/>
    <property type="evidence" value="ECO:0007669"/>
    <property type="project" value="InterPro"/>
</dbReference>
<protein>
    <submittedName>
        <fullName evidence="7">sn-glycerol-3-phosphate dehydrogenase subunit C</fullName>
    </submittedName>
</protein>
<keyword evidence="4" id="KW-0408">Iron</keyword>
<reference evidence="8" key="1">
    <citation type="submission" date="2016-07" db="EMBL/GenBank/DDBJ databases">
        <title>Nontailed viruses are major unrecognized killers of bacteria in the ocean.</title>
        <authorList>
            <person name="Kauffman K."/>
            <person name="Hussain F."/>
            <person name="Yang J."/>
            <person name="Arevalo P."/>
            <person name="Brown J."/>
            <person name="Cutler M."/>
            <person name="Kelly L."/>
            <person name="Polz M.F."/>
        </authorList>
    </citation>
    <scope>NUCLEOTIDE SEQUENCE [LARGE SCALE GENOMIC DNA]</scope>
    <source>
        <strain evidence="8">10N.261.45.A10</strain>
    </source>
</reference>
<evidence type="ECO:0000256" key="5">
    <source>
        <dbReference type="ARBA" id="ARBA00023014"/>
    </source>
</evidence>
<dbReference type="RefSeq" id="WP_102390798.1">
    <property type="nucleotide sequence ID" value="NZ_MDAL01000018.1"/>
</dbReference>
<feature type="domain" description="4Fe-4S ferredoxin-type" evidence="6">
    <location>
        <begin position="58"/>
        <end position="88"/>
    </location>
</feature>
<dbReference type="Gene3D" id="1.10.1060.10">
    <property type="entry name" value="Alpha-helical ferredoxin"/>
    <property type="match status" value="1"/>
</dbReference>
<proteinExistence type="predicted"/>
<evidence type="ECO:0000259" key="6">
    <source>
        <dbReference type="PROSITE" id="PS51379"/>
    </source>
</evidence>
<dbReference type="InterPro" id="IPR017896">
    <property type="entry name" value="4Fe4S_Fe-S-bd"/>
</dbReference>
<keyword evidence="3" id="KW-0677">Repeat</keyword>
<dbReference type="Pfam" id="PF13183">
    <property type="entry name" value="Fer4_8"/>
    <property type="match status" value="1"/>
</dbReference>
<dbReference type="PROSITE" id="PS00198">
    <property type="entry name" value="4FE4S_FER_1"/>
    <property type="match status" value="1"/>
</dbReference>
<dbReference type="AlphaFoldDB" id="A0A2N7LAX6"/>
<keyword evidence="5" id="KW-0411">Iron-sulfur</keyword>
<evidence type="ECO:0000313" key="8">
    <source>
        <dbReference type="Proteomes" id="UP000235387"/>
    </source>
</evidence>
<dbReference type="InterPro" id="IPR004017">
    <property type="entry name" value="Cys_rich_dom"/>
</dbReference>
<dbReference type="InterPro" id="IPR009051">
    <property type="entry name" value="Helical_ferredxn"/>
</dbReference>
<name>A0A2N7LAX6_9GAMM</name>
<dbReference type="GO" id="GO:0051539">
    <property type="term" value="F:4 iron, 4 sulfur cluster binding"/>
    <property type="evidence" value="ECO:0007669"/>
    <property type="project" value="UniProtKB-KW"/>
</dbReference>
<accession>A0A2N7LAX6</accession>
<dbReference type="PANTHER" id="PTHR32479:SF19">
    <property type="entry name" value="ANAEROBIC GLYCEROL-3-PHOSPHATE DEHYDROGENASE SUBUNIT C"/>
    <property type="match status" value="1"/>
</dbReference>